<gene>
    <name evidence="8" type="ORF">ODALV1_LOCUS2568</name>
</gene>
<name>A0ABP1PQC6_9HEXA</name>
<evidence type="ECO:0000256" key="6">
    <source>
        <dbReference type="ARBA" id="ARBA00023136"/>
    </source>
</evidence>
<keyword evidence="3 7" id="KW-0812">Transmembrane</keyword>
<evidence type="ECO:0000256" key="7">
    <source>
        <dbReference type="SAM" id="Phobius"/>
    </source>
</evidence>
<feature type="transmembrane region" description="Helical" evidence="7">
    <location>
        <begin position="108"/>
        <end position="131"/>
    </location>
</feature>
<comment type="caution">
    <text evidence="8">The sequence shown here is derived from an EMBL/GenBank/DDBJ whole genome shotgun (WGS) entry which is preliminary data.</text>
</comment>
<dbReference type="PANTHER" id="PTHR34341:SF1">
    <property type="entry name" value="TRANSMEMBRANE PROTEIN 107"/>
    <property type="match status" value="1"/>
</dbReference>
<dbReference type="InterPro" id="IPR029248">
    <property type="entry name" value="TMEM107"/>
</dbReference>
<feature type="transmembrane region" description="Helical" evidence="7">
    <location>
        <begin position="12"/>
        <end position="28"/>
    </location>
</feature>
<dbReference type="EMBL" id="CAXLJM020000007">
    <property type="protein sequence ID" value="CAL8073288.1"/>
    <property type="molecule type" value="Genomic_DNA"/>
</dbReference>
<evidence type="ECO:0000256" key="5">
    <source>
        <dbReference type="ARBA" id="ARBA00022989"/>
    </source>
</evidence>
<feature type="transmembrane region" description="Helical" evidence="7">
    <location>
        <begin position="53"/>
        <end position="71"/>
    </location>
</feature>
<protein>
    <recommendedName>
        <fullName evidence="2">Transmembrane protein 107</fullName>
    </recommendedName>
</protein>
<keyword evidence="9" id="KW-1185">Reference proteome</keyword>
<organism evidence="8 9">
    <name type="scientific">Orchesella dallaii</name>
    <dbReference type="NCBI Taxonomy" id="48710"/>
    <lineage>
        <taxon>Eukaryota</taxon>
        <taxon>Metazoa</taxon>
        <taxon>Ecdysozoa</taxon>
        <taxon>Arthropoda</taxon>
        <taxon>Hexapoda</taxon>
        <taxon>Collembola</taxon>
        <taxon>Entomobryomorpha</taxon>
        <taxon>Entomobryoidea</taxon>
        <taxon>Orchesellidae</taxon>
        <taxon>Orchesellinae</taxon>
        <taxon>Orchesella</taxon>
    </lineage>
</organism>
<keyword evidence="6 7" id="KW-0472">Membrane</keyword>
<dbReference type="Proteomes" id="UP001642540">
    <property type="component" value="Unassembled WGS sequence"/>
</dbReference>
<evidence type="ECO:0000256" key="1">
    <source>
        <dbReference type="ARBA" id="ARBA00004141"/>
    </source>
</evidence>
<reference evidence="8 9" key="1">
    <citation type="submission" date="2024-08" db="EMBL/GenBank/DDBJ databases">
        <authorList>
            <person name="Cucini C."/>
            <person name="Frati F."/>
        </authorList>
    </citation>
    <scope>NUCLEOTIDE SEQUENCE [LARGE SCALE GENOMIC DNA]</scope>
</reference>
<keyword evidence="4" id="KW-0970">Cilium biogenesis/degradation</keyword>
<proteinExistence type="predicted"/>
<evidence type="ECO:0000313" key="9">
    <source>
        <dbReference type="Proteomes" id="UP001642540"/>
    </source>
</evidence>
<dbReference type="PANTHER" id="PTHR34341">
    <property type="entry name" value="TRANSMEMBRANE PROTEIN 107"/>
    <property type="match status" value="1"/>
</dbReference>
<evidence type="ECO:0000256" key="3">
    <source>
        <dbReference type="ARBA" id="ARBA00022692"/>
    </source>
</evidence>
<evidence type="ECO:0000256" key="4">
    <source>
        <dbReference type="ARBA" id="ARBA00022794"/>
    </source>
</evidence>
<sequence>MKRNNSLISARYLLLMGHLILVITSLMAREENVKACLPTDYTPSQYSSKDTELIVALSLSIAFLIIELTTFGSGLTMFSSFTTVYSIIAHALGTILLAYFLTESWDCGLYWWIFSLTVCLPLLFDVVTILLDVCAYDAKYK</sequence>
<accession>A0ABP1PQC6</accession>
<keyword evidence="5 7" id="KW-1133">Transmembrane helix</keyword>
<evidence type="ECO:0000256" key="2">
    <source>
        <dbReference type="ARBA" id="ARBA00015652"/>
    </source>
</evidence>
<comment type="subcellular location">
    <subcellularLocation>
        <location evidence="1">Membrane</location>
        <topology evidence="1">Multi-pass membrane protein</topology>
    </subcellularLocation>
</comment>
<evidence type="ECO:0000313" key="8">
    <source>
        <dbReference type="EMBL" id="CAL8073288.1"/>
    </source>
</evidence>
<dbReference type="Pfam" id="PF14995">
    <property type="entry name" value="TMEM107"/>
    <property type="match status" value="1"/>
</dbReference>
<feature type="transmembrane region" description="Helical" evidence="7">
    <location>
        <begin position="83"/>
        <end position="102"/>
    </location>
</feature>